<protein>
    <submittedName>
        <fullName evidence="3">DNAj domain containing protein</fullName>
    </submittedName>
</protein>
<dbReference type="PRINTS" id="PR00625">
    <property type="entry name" value="JDOMAIN"/>
</dbReference>
<dbReference type="InterPro" id="IPR051339">
    <property type="entry name" value="DnaJ_subfamily_B"/>
</dbReference>
<dbReference type="InterPro" id="IPR002939">
    <property type="entry name" value="DnaJ_C"/>
</dbReference>
<dbReference type="PANTHER" id="PTHR24078">
    <property type="entry name" value="DNAJ HOMOLOG SUBFAMILY C MEMBER"/>
    <property type="match status" value="1"/>
</dbReference>
<dbReference type="InterPro" id="IPR001623">
    <property type="entry name" value="DnaJ_domain"/>
</dbReference>
<dbReference type="GO" id="GO:0051087">
    <property type="term" value="F:protein-folding chaperone binding"/>
    <property type="evidence" value="ECO:0007669"/>
    <property type="project" value="TreeGrafter"/>
</dbReference>
<dbReference type="CDD" id="cd06257">
    <property type="entry name" value="DnaJ"/>
    <property type="match status" value="1"/>
</dbReference>
<dbReference type="SUPFAM" id="SSF46565">
    <property type="entry name" value="Chaperone J-domain"/>
    <property type="match status" value="1"/>
</dbReference>
<dbReference type="EMBL" id="JANTQA010000033">
    <property type="protein sequence ID" value="KAJ3437531.1"/>
    <property type="molecule type" value="Genomic_DNA"/>
</dbReference>
<accession>A0AAV7Z954</accession>
<dbReference type="SUPFAM" id="SSF49493">
    <property type="entry name" value="HSP40/DnaJ peptide-binding domain"/>
    <property type="match status" value="2"/>
</dbReference>
<dbReference type="Pfam" id="PF00226">
    <property type="entry name" value="DnaJ"/>
    <property type="match status" value="1"/>
</dbReference>
<dbReference type="Proteomes" id="UP001146793">
    <property type="component" value="Unassembled WGS sequence"/>
</dbReference>
<dbReference type="AlphaFoldDB" id="A0AAV7Z954"/>
<feature type="domain" description="J" evidence="2">
    <location>
        <begin position="2"/>
        <end position="69"/>
    </location>
</feature>
<evidence type="ECO:0000313" key="4">
    <source>
        <dbReference type="Proteomes" id="UP001146793"/>
    </source>
</evidence>
<dbReference type="CDD" id="cd10747">
    <property type="entry name" value="DnaJ_C"/>
    <property type="match status" value="1"/>
</dbReference>
<reference evidence="3" key="1">
    <citation type="submission" date="2022-08" db="EMBL/GenBank/DDBJ databases">
        <title>Novel sulphate-reducing endosymbionts in the free-living metamonad Anaeramoeba.</title>
        <authorList>
            <person name="Jerlstrom-Hultqvist J."/>
            <person name="Cepicka I."/>
            <person name="Gallot-Lavallee L."/>
            <person name="Salas-Leiva D."/>
            <person name="Curtis B.A."/>
            <person name="Zahonova K."/>
            <person name="Pipaliya S."/>
            <person name="Dacks J."/>
            <person name="Roger A.J."/>
        </authorList>
    </citation>
    <scope>NUCLEOTIDE SEQUENCE</scope>
    <source>
        <strain evidence="3">Busselton2</strain>
    </source>
</reference>
<dbReference type="GO" id="GO:0006457">
    <property type="term" value="P:protein folding"/>
    <property type="evidence" value="ECO:0007669"/>
    <property type="project" value="InterPro"/>
</dbReference>
<dbReference type="GO" id="GO:0051082">
    <property type="term" value="F:unfolded protein binding"/>
    <property type="evidence" value="ECO:0007669"/>
    <property type="project" value="InterPro"/>
</dbReference>
<dbReference type="PANTHER" id="PTHR24078:SF553">
    <property type="entry name" value="DNAJ HOMOLOG SUBFAMILY B MEMBER 5"/>
    <property type="match status" value="1"/>
</dbReference>
<proteinExistence type="predicted"/>
<organism evidence="3 4">
    <name type="scientific">Anaeramoeba flamelloides</name>
    <dbReference type="NCBI Taxonomy" id="1746091"/>
    <lineage>
        <taxon>Eukaryota</taxon>
        <taxon>Metamonada</taxon>
        <taxon>Anaeramoebidae</taxon>
        <taxon>Anaeramoeba</taxon>
    </lineage>
</organism>
<dbReference type="SMART" id="SM00271">
    <property type="entry name" value="DnaJ"/>
    <property type="match status" value="1"/>
</dbReference>
<dbReference type="PROSITE" id="PS50076">
    <property type="entry name" value="DNAJ_2"/>
    <property type="match status" value="1"/>
</dbReference>
<sequence length="334" mass="39359">MNHYQQLNLSQHATREEIKSAYKKMALLYHPDKVSEDKKSQAVEIFSKANEAYHILSDQELRKKYDHSLRMQKTNTNSARFFEMMTKTKKKTTHQTKIKIPNRPFKTPVKIRFPLSHSYTHHSYSSMHQQTKPKLQKYNTFPFIKKQLKPTKKTFLFTLEQAYHGSNQILKFERIYYDQKNYVLKKKKTKIKFMIPKGAKDGQQFTFERKGNKKEGYQTADLVIAIRVMKHNTFKRKGDDLYITKTISLRQSLSSFKFQFQLLNKKMLNLKFGSDESIVEPGKQLVLKGLGMPKFNNSSQFGNLTITFDVQFPKTLSFKQKEMLNNTFSSSKKN</sequence>
<comment type="caution">
    <text evidence="3">The sequence shown here is derived from an EMBL/GenBank/DDBJ whole genome shotgun (WGS) entry which is preliminary data.</text>
</comment>
<name>A0AAV7Z954_9EUKA</name>
<dbReference type="FunFam" id="2.60.260.20:FF:000013">
    <property type="entry name" value="DnaJ subfamily B member 11"/>
    <property type="match status" value="1"/>
</dbReference>
<gene>
    <name evidence="3" type="ORF">M0812_16694</name>
</gene>
<dbReference type="GO" id="GO:0005829">
    <property type="term" value="C:cytosol"/>
    <property type="evidence" value="ECO:0007669"/>
    <property type="project" value="TreeGrafter"/>
</dbReference>
<dbReference type="Gene3D" id="1.10.287.110">
    <property type="entry name" value="DnaJ domain"/>
    <property type="match status" value="1"/>
</dbReference>
<dbReference type="Gene3D" id="2.60.260.20">
    <property type="entry name" value="Urease metallochaperone UreE, N-terminal domain"/>
    <property type="match status" value="2"/>
</dbReference>
<evidence type="ECO:0000259" key="2">
    <source>
        <dbReference type="PROSITE" id="PS50076"/>
    </source>
</evidence>
<evidence type="ECO:0000313" key="3">
    <source>
        <dbReference type="EMBL" id="KAJ3437531.1"/>
    </source>
</evidence>
<dbReference type="Pfam" id="PF01556">
    <property type="entry name" value="DnaJ_C"/>
    <property type="match status" value="1"/>
</dbReference>
<evidence type="ECO:0000256" key="1">
    <source>
        <dbReference type="ARBA" id="ARBA00023186"/>
    </source>
</evidence>
<dbReference type="InterPro" id="IPR008971">
    <property type="entry name" value="HSP40/DnaJ_pept-bd"/>
</dbReference>
<dbReference type="InterPro" id="IPR036869">
    <property type="entry name" value="J_dom_sf"/>
</dbReference>
<keyword evidence="1" id="KW-0143">Chaperone</keyword>